<dbReference type="PROSITE" id="PS50088">
    <property type="entry name" value="ANK_REPEAT"/>
    <property type="match status" value="1"/>
</dbReference>
<dbReference type="PANTHER" id="PTHR24171">
    <property type="entry name" value="ANKYRIN REPEAT DOMAIN-CONTAINING PROTEIN 39-RELATED"/>
    <property type="match status" value="1"/>
</dbReference>
<feature type="chain" id="PRO_5031547927" description="Fe2OG dioxygenase domain-containing protein" evidence="5">
    <location>
        <begin position="31"/>
        <end position="493"/>
    </location>
</feature>
<proteinExistence type="predicted"/>
<dbReference type="EMBL" id="HBKQ01049814">
    <property type="protein sequence ID" value="CAE2275114.1"/>
    <property type="molecule type" value="Transcribed_RNA"/>
</dbReference>
<dbReference type="Gene3D" id="1.25.40.20">
    <property type="entry name" value="Ankyrin repeat-containing domain"/>
    <property type="match status" value="1"/>
</dbReference>
<dbReference type="GO" id="GO:0004842">
    <property type="term" value="F:ubiquitin-protein transferase activity"/>
    <property type="evidence" value="ECO:0007669"/>
    <property type="project" value="TreeGrafter"/>
</dbReference>
<dbReference type="GO" id="GO:0085020">
    <property type="term" value="P:protein K6-linked ubiquitination"/>
    <property type="evidence" value="ECO:0007669"/>
    <property type="project" value="TreeGrafter"/>
</dbReference>
<evidence type="ECO:0000256" key="4">
    <source>
        <dbReference type="SAM" id="MobiDB-lite"/>
    </source>
</evidence>
<dbReference type="SMART" id="SM00248">
    <property type="entry name" value="ANK"/>
    <property type="match status" value="1"/>
</dbReference>
<organism evidence="6">
    <name type="scientific">Odontella aurita</name>
    <dbReference type="NCBI Taxonomy" id="265563"/>
    <lineage>
        <taxon>Eukaryota</taxon>
        <taxon>Sar</taxon>
        <taxon>Stramenopiles</taxon>
        <taxon>Ochrophyta</taxon>
        <taxon>Bacillariophyta</taxon>
        <taxon>Mediophyceae</taxon>
        <taxon>Biddulphiophycidae</taxon>
        <taxon>Eupodiscales</taxon>
        <taxon>Odontellaceae</taxon>
        <taxon>Odontella</taxon>
    </lineage>
</organism>
<evidence type="ECO:0000313" key="6">
    <source>
        <dbReference type="EMBL" id="CAE2275114.1"/>
    </source>
</evidence>
<dbReference type="SUPFAM" id="SSF48403">
    <property type="entry name" value="Ankyrin repeat"/>
    <property type="match status" value="1"/>
</dbReference>
<feature type="region of interest" description="Disordered" evidence="4">
    <location>
        <begin position="40"/>
        <end position="64"/>
    </location>
</feature>
<dbReference type="AlphaFoldDB" id="A0A7S4NAJ1"/>
<name>A0A7S4NAJ1_9STRA</name>
<feature type="signal peptide" evidence="5">
    <location>
        <begin position="1"/>
        <end position="30"/>
    </location>
</feature>
<evidence type="ECO:0000256" key="1">
    <source>
        <dbReference type="ARBA" id="ARBA00022737"/>
    </source>
</evidence>
<feature type="repeat" description="ANK" evidence="3">
    <location>
        <begin position="424"/>
        <end position="456"/>
    </location>
</feature>
<evidence type="ECO:0000256" key="2">
    <source>
        <dbReference type="ARBA" id="ARBA00023043"/>
    </source>
</evidence>
<dbReference type="PANTHER" id="PTHR24171:SF8">
    <property type="entry name" value="BRCA1-ASSOCIATED RING DOMAIN PROTEIN 1"/>
    <property type="match status" value="1"/>
</dbReference>
<dbReference type="Pfam" id="PF00023">
    <property type="entry name" value="Ank"/>
    <property type="match status" value="1"/>
</dbReference>
<dbReference type="InterPro" id="IPR036770">
    <property type="entry name" value="Ankyrin_rpt-contain_sf"/>
</dbReference>
<dbReference type="PROSITE" id="PS50297">
    <property type="entry name" value="ANK_REP_REGION"/>
    <property type="match status" value="1"/>
</dbReference>
<dbReference type="InterPro" id="IPR002110">
    <property type="entry name" value="Ankyrin_rpt"/>
</dbReference>
<accession>A0A7S4NAJ1</accession>
<evidence type="ECO:0000256" key="3">
    <source>
        <dbReference type="PROSITE-ProRule" id="PRU00023"/>
    </source>
</evidence>
<feature type="compositionally biased region" description="Low complexity" evidence="4">
    <location>
        <begin position="41"/>
        <end position="61"/>
    </location>
</feature>
<evidence type="ECO:0000256" key="5">
    <source>
        <dbReference type="SAM" id="SignalP"/>
    </source>
</evidence>
<evidence type="ECO:0008006" key="7">
    <source>
        <dbReference type="Google" id="ProtNLM"/>
    </source>
</evidence>
<keyword evidence="1" id="KW-0677">Repeat</keyword>
<keyword evidence="2 3" id="KW-0040">ANK repeat</keyword>
<protein>
    <recommendedName>
        <fullName evidence="7">Fe2OG dioxygenase domain-containing protein</fullName>
    </recommendedName>
</protein>
<gene>
    <name evidence="6" type="ORF">OAUR00152_LOCUS34348</name>
</gene>
<reference evidence="6" key="1">
    <citation type="submission" date="2021-01" db="EMBL/GenBank/DDBJ databases">
        <authorList>
            <person name="Corre E."/>
            <person name="Pelletier E."/>
            <person name="Niang G."/>
            <person name="Scheremetjew M."/>
            <person name="Finn R."/>
            <person name="Kale V."/>
            <person name="Holt S."/>
            <person name="Cochrane G."/>
            <person name="Meng A."/>
            <person name="Brown T."/>
            <person name="Cohen L."/>
        </authorList>
    </citation>
    <scope>NUCLEOTIDE SEQUENCE</scope>
    <source>
        <strain evidence="6">Isolate 1302-5</strain>
    </source>
</reference>
<sequence>MTKKHRSHPASAATLLAAVALLSSHDAVYALKLWGRGGGDDASASDADSVPSVSDAASAPGDDGGAEYGVDVSFPIHHTSVAPASSNPLGDRQGWYENDFMKGCRERYPSQSSRNVCDSTEVDRVAMALRQPKSVQNYTDVGFKKIRAPEKVFQLLKDFWEANHEKQDPEAWPKGNTYTNHWTSPTYMVSVENRGLRGGGSKLKQEIWNTARDTIQEWTGQELTECSLYGIRVYKEGAVLATHVDRMPLVSSAIINVAQDVDEPWPIEVYGHDGKATNVTMEPGDMVLYESHSVLHGRPFPLKGRYFANVFVHFEPTGHSLRHNARVEAGDDVNEKYRRAVEKGQGGHEADHHGLPSYIKEGSQEAARWFREHPDHNGKMSRPKSFATGSTSTIAHTLAQKGDAKKLGKVLDGAKHLVHAEDENGWTPLQEGSRGGHKDVVELLLERGAELNHRTNAGIGGTALWWGIQEHGEDHPVVEFLQSVGALNIGPEL</sequence>
<keyword evidence="5" id="KW-0732">Signal</keyword>